<dbReference type="AlphaFoldDB" id="A0AAJ0DDI9"/>
<reference evidence="1" key="1">
    <citation type="submission" date="2023-04" db="EMBL/GenBank/DDBJ databases">
        <title>Black Yeasts Isolated from many extreme environments.</title>
        <authorList>
            <person name="Coleine C."/>
            <person name="Stajich J.E."/>
            <person name="Selbmann L."/>
        </authorList>
    </citation>
    <scope>NUCLEOTIDE SEQUENCE</scope>
    <source>
        <strain evidence="1">CCFEE 5312</strain>
    </source>
</reference>
<accession>A0AAJ0DDI9</accession>
<organism evidence="1 2">
    <name type="scientific">Extremus antarcticus</name>
    <dbReference type="NCBI Taxonomy" id="702011"/>
    <lineage>
        <taxon>Eukaryota</taxon>
        <taxon>Fungi</taxon>
        <taxon>Dikarya</taxon>
        <taxon>Ascomycota</taxon>
        <taxon>Pezizomycotina</taxon>
        <taxon>Dothideomycetes</taxon>
        <taxon>Dothideomycetidae</taxon>
        <taxon>Mycosphaerellales</taxon>
        <taxon>Extremaceae</taxon>
        <taxon>Extremus</taxon>
    </lineage>
</organism>
<gene>
    <name evidence="1" type="ORF">LTR09_010670</name>
</gene>
<dbReference type="EMBL" id="JAWDJX010000054">
    <property type="protein sequence ID" value="KAK3047995.1"/>
    <property type="molecule type" value="Genomic_DNA"/>
</dbReference>
<evidence type="ECO:0000313" key="2">
    <source>
        <dbReference type="Proteomes" id="UP001271007"/>
    </source>
</evidence>
<evidence type="ECO:0000313" key="1">
    <source>
        <dbReference type="EMBL" id="KAK3047995.1"/>
    </source>
</evidence>
<comment type="caution">
    <text evidence="1">The sequence shown here is derived from an EMBL/GenBank/DDBJ whole genome shotgun (WGS) entry which is preliminary data.</text>
</comment>
<name>A0AAJ0DDI9_9PEZI</name>
<proteinExistence type="predicted"/>
<dbReference type="Proteomes" id="UP001271007">
    <property type="component" value="Unassembled WGS sequence"/>
</dbReference>
<protein>
    <submittedName>
        <fullName evidence="1">Uncharacterized protein</fullName>
    </submittedName>
</protein>
<sequence>MCTHEIVRYSCDCKKNVKQHKIVRCDADRKPFSSLMRRKCLNTTRPTESVSPNEVCLQCVINEWARKSEGQPVGKQEERNATTKFTDQFSWKLGKLFQRRRREELAARIGRGRRDLEKEAKKFEDVANEVERALASKAGEHPEAEAEIAAVRAQVVAANQAVRVTADRLAAGMMAHQNAVHVEVEDE</sequence>
<keyword evidence="2" id="KW-1185">Reference proteome</keyword>